<dbReference type="RefSeq" id="WP_133743388.1">
    <property type="nucleotide sequence ID" value="NZ_SNYN01000029.1"/>
</dbReference>
<dbReference type="InterPro" id="IPR036271">
    <property type="entry name" value="Tet_transcr_reg_TetR-rel_C_sf"/>
</dbReference>
<evidence type="ECO:0000259" key="6">
    <source>
        <dbReference type="PROSITE" id="PS50977"/>
    </source>
</evidence>
<dbReference type="AlphaFoldDB" id="A0A4R6UJW6"/>
<feature type="domain" description="HTH tetR-type" evidence="6">
    <location>
        <begin position="8"/>
        <end position="68"/>
    </location>
</feature>
<keyword evidence="8" id="KW-1185">Reference proteome</keyword>
<dbReference type="PRINTS" id="PR00455">
    <property type="entry name" value="HTHTETR"/>
</dbReference>
<feature type="DNA-binding region" description="H-T-H motif" evidence="5">
    <location>
        <begin position="31"/>
        <end position="50"/>
    </location>
</feature>
<dbReference type="SUPFAM" id="SSF46689">
    <property type="entry name" value="Homeodomain-like"/>
    <property type="match status" value="1"/>
</dbReference>
<dbReference type="GO" id="GO:0045892">
    <property type="term" value="P:negative regulation of DNA-templated transcription"/>
    <property type="evidence" value="ECO:0007669"/>
    <property type="project" value="InterPro"/>
</dbReference>
<dbReference type="Gene3D" id="1.10.357.10">
    <property type="entry name" value="Tetracycline Repressor, domain 2"/>
    <property type="match status" value="1"/>
</dbReference>
<dbReference type="InterPro" id="IPR003012">
    <property type="entry name" value="Tet_transcr_reg_TetR"/>
</dbReference>
<dbReference type="InterPro" id="IPR001647">
    <property type="entry name" value="HTH_TetR"/>
</dbReference>
<dbReference type="InterPro" id="IPR009057">
    <property type="entry name" value="Homeodomain-like_sf"/>
</dbReference>
<dbReference type="EMBL" id="SNYN01000029">
    <property type="protein sequence ID" value="TDQ45739.1"/>
    <property type="molecule type" value="Genomic_DNA"/>
</dbReference>
<accession>A0A4R6UJW6</accession>
<dbReference type="GO" id="GO:0046677">
    <property type="term" value="P:response to antibiotic"/>
    <property type="evidence" value="ECO:0007669"/>
    <property type="project" value="InterPro"/>
</dbReference>
<evidence type="ECO:0000256" key="1">
    <source>
        <dbReference type="ARBA" id="ARBA00022491"/>
    </source>
</evidence>
<keyword evidence="2" id="KW-0805">Transcription regulation</keyword>
<evidence type="ECO:0000313" key="7">
    <source>
        <dbReference type="EMBL" id="TDQ45739.1"/>
    </source>
</evidence>
<evidence type="ECO:0000256" key="3">
    <source>
        <dbReference type="ARBA" id="ARBA00023125"/>
    </source>
</evidence>
<evidence type="ECO:0000256" key="2">
    <source>
        <dbReference type="ARBA" id="ARBA00023015"/>
    </source>
</evidence>
<dbReference type="PROSITE" id="PS50977">
    <property type="entry name" value="HTH_TETR_2"/>
    <property type="match status" value="1"/>
</dbReference>
<dbReference type="SUPFAM" id="SSF48498">
    <property type="entry name" value="Tetracyclin repressor-like, C-terminal domain"/>
    <property type="match status" value="1"/>
</dbReference>
<gene>
    <name evidence="7" type="ORF">EV190_12922</name>
</gene>
<dbReference type="PANTHER" id="PTHR30055">
    <property type="entry name" value="HTH-TYPE TRANSCRIPTIONAL REGULATOR RUTR"/>
    <property type="match status" value="1"/>
</dbReference>
<dbReference type="GO" id="GO:0003700">
    <property type="term" value="F:DNA-binding transcription factor activity"/>
    <property type="evidence" value="ECO:0007669"/>
    <property type="project" value="TreeGrafter"/>
</dbReference>
<sequence length="212" mass="22939">MARPRTPILSRAGVTRAALAIIDADGIDGLSTRRLAEELGVRAPSLYNHFTGKDDILDAVADLVIEDVDIAVFAARPWDEALRVWARSYRAALVAHPNIVPFMARGPGLRPSGLRLADAVYGALTEAGWPRSQATRIGAMMRYLVTGSALGSFARGFTEDAAVYARDYPHLDQAHLLAGHSSAVDDGAFELGLESMLDSLVRLYPRVRLTGR</sequence>
<dbReference type="Pfam" id="PF02909">
    <property type="entry name" value="TetR_C_1"/>
    <property type="match status" value="1"/>
</dbReference>
<dbReference type="PANTHER" id="PTHR30055:SF151">
    <property type="entry name" value="TRANSCRIPTIONAL REGULATORY PROTEIN"/>
    <property type="match status" value="1"/>
</dbReference>
<comment type="caution">
    <text evidence="7">The sequence shown here is derived from an EMBL/GenBank/DDBJ whole genome shotgun (WGS) entry which is preliminary data.</text>
</comment>
<dbReference type="OrthoDB" id="3291296at2"/>
<organism evidence="7 8">
    <name type="scientific">Actinorugispora endophytica</name>
    <dbReference type="NCBI Taxonomy" id="1605990"/>
    <lineage>
        <taxon>Bacteria</taxon>
        <taxon>Bacillati</taxon>
        <taxon>Actinomycetota</taxon>
        <taxon>Actinomycetes</taxon>
        <taxon>Streptosporangiales</taxon>
        <taxon>Nocardiopsidaceae</taxon>
        <taxon>Actinorugispora</taxon>
    </lineage>
</organism>
<keyword evidence="4" id="KW-0804">Transcription</keyword>
<evidence type="ECO:0000313" key="8">
    <source>
        <dbReference type="Proteomes" id="UP000295281"/>
    </source>
</evidence>
<reference evidence="7 8" key="1">
    <citation type="submission" date="2019-03" db="EMBL/GenBank/DDBJ databases">
        <title>Genomic Encyclopedia of Type Strains, Phase IV (KMG-IV): sequencing the most valuable type-strain genomes for metagenomic binning, comparative biology and taxonomic classification.</title>
        <authorList>
            <person name="Goeker M."/>
        </authorList>
    </citation>
    <scope>NUCLEOTIDE SEQUENCE [LARGE SCALE GENOMIC DNA]</scope>
    <source>
        <strain evidence="7 8">DSM 46770</strain>
    </source>
</reference>
<name>A0A4R6UJW6_9ACTN</name>
<dbReference type="PRINTS" id="PR00400">
    <property type="entry name" value="TETREPRESSOR"/>
</dbReference>
<keyword evidence="1" id="KW-0678">Repressor</keyword>
<dbReference type="Pfam" id="PF00440">
    <property type="entry name" value="TetR_N"/>
    <property type="match status" value="1"/>
</dbReference>
<dbReference type="InterPro" id="IPR004111">
    <property type="entry name" value="Repressor_TetR_C"/>
</dbReference>
<dbReference type="Proteomes" id="UP000295281">
    <property type="component" value="Unassembled WGS sequence"/>
</dbReference>
<dbReference type="InterPro" id="IPR050109">
    <property type="entry name" value="HTH-type_TetR-like_transc_reg"/>
</dbReference>
<proteinExistence type="predicted"/>
<evidence type="ECO:0000256" key="5">
    <source>
        <dbReference type="PROSITE-ProRule" id="PRU00335"/>
    </source>
</evidence>
<keyword evidence="3 5" id="KW-0238">DNA-binding</keyword>
<dbReference type="GO" id="GO:0000976">
    <property type="term" value="F:transcription cis-regulatory region binding"/>
    <property type="evidence" value="ECO:0007669"/>
    <property type="project" value="TreeGrafter"/>
</dbReference>
<protein>
    <submittedName>
        <fullName evidence="7">TetR family transcriptional regulator</fullName>
    </submittedName>
</protein>
<evidence type="ECO:0000256" key="4">
    <source>
        <dbReference type="ARBA" id="ARBA00023163"/>
    </source>
</evidence>